<feature type="domain" description="Sacsin/Nov" evidence="3">
    <location>
        <begin position="30"/>
        <end position="152"/>
    </location>
</feature>
<accession>A0ABR3ZZT5</accession>
<comment type="caution">
    <text evidence="4">The sequence shown here is derived from an EMBL/GenBank/DDBJ whole genome shotgun (WGS) entry which is preliminary data.</text>
</comment>
<feature type="region of interest" description="Disordered" evidence="2">
    <location>
        <begin position="1449"/>
        <end position="1476"/>
    </location>
</feature>
<evidence type="ECO:0000259" key="3">
    <source>
        <dbReference type="Pfam" id="PF25794"/>
    </source>
</evidence>
<dbReference type="InterPro" id="IPR058210">
    <property type="entry name" value="SACS/Nov_dom"/>
</dbReference>
<dbReference type="InterPro" id="IPR036890">
    <property type="entry name" value="HATPase_C_sf"/>
</dbReference>
<dbReference type="PANTHER" id="PTHR47839">
    <property type="entry name" value="DOMAIN PROTEIN, PUTATIVE (AFU_ORTHOLOGUE AFUA_6G04830)-RELATED"/>
    <property type="match status" value="1"/>
</dbReference>
<keyword evidence="5" id="KW-1185">Reference proteome</keyword>
<dbReference type="Proteomes" id="UP001590950">
    <property type="component" value="Unassembled WGS sequence"/>
</dbReference>
<dbReference type="PANTHER" id="PTHR47839:SF1">
    <property type="entry name" value="DOMAIN PROTEIN, PUTATIVE (AFU_ORTHOLOGUE AFUA_6G04830)-RELATED"/>
    <property type="match status" value="1"/>
</dbReference>
<feature type="coiled-coil region" evidence="1">
    <location>
        <begin position="1399"/>
        <end position="1434"/>
    </location>
</feature>
<sequence>MATKLDYDALRAQTMGIGNDEAVTVNTRALIDKVLARYSGEWTTLRELLQNAADASASKVTIRFETLPSPTVPVPQGSEPSTHLKHMLLHHTLKSLIVENDGAVFQDHDWARLKKIAEGNPDETKIGAFGVGFYSVFADCEEPFVSSGREALAFYWQKDALFTRRLALPNNQTTNTTFVLPMRNSTSPIPPLLSLCQFLTSSLTFVGLESIELGIDRWTIATLNKKIAPSLDLQIPKEVNIKTREGLMHVKSVTKEAAQLDARWLKVVEWKPKASTNALKDAGSGSTVRGAHSTQSLRGFFSRLAPGASNGAALEKAAHDERQLQQSLEEDLMGNSTATVFIHVNKANVRTTVNQNFATELERATKKPPPKHTTVSLLSASYDEQVASSSGAQTASEMPRLFSTFIPTNGKGRIFIGFTTNQTTGLNVHISTPSVIPTVERESIDLNNRFVRVWNVELLRVAGIVARVSWGNETMELQEKLARAVKSTGRTRIVKEDIAAVLPEALFLHNTFTWNESTPSAEVGTLMEEAFWTCNQKITIATLSTQGILPSSKVRISPEELGFVEDIPTLPEALANVGLVRKLIDYGVITEVTISDIKLELEGKALNSTQLERFLGWLGHKARINEVDGVMIRSLLNVAVANDGDGTGRVIVLAEMKNFLNSSRIPPEMPIPPSTLPFKYTKKITKADLELMGFEDLQLVPWLRWLVENVGGRGDLSAEYDITTSPEFASSVLPVVSKQWDGLSQSSKATVHELLTHRTVIPTKMGMKKPTQAYFPSVKLFDDLPVIVGIQGVKEKFLSQLGVRKTVEIGVVFERLIDRTPDTKTQMPASSSKWSHVDLIKYLASVRNDIPPADINRLKSMKICPAETESLQPTQERYLVSELFEPDQALRRLRLHTLQWPGIYRPESNEGRFLNFLGLRSAPSYIDLIKIMSNAASNQDMELRDQALRYFIDYHQTKGYSQFDHSSVTLPYLPVQGSEKKAATPNNCFSNGKASLLGFDILRHDLHVHALKFGVRPDPPMGECINRLVKDPPQTKRKARDLFAYFASRASDINDAYAEALSGAPIVPVASKSKSLGNSISEKSERLAHIPPRICFLGDGEKYADIFDYVDFGHEANTFLLRVGSKHEPSTTELTRLLVREPARIFSVLGDTRYLELLRSVAASWRTLKKDKTLVKDIKNSKCLLAYREISSKPSKGDVEDEEDSGIKAWELANANQIVIVDDLITYNLFKTRLLAAPMEETLEDFYHSLGAHEVATLLQEQQTIGMVAKDETLALKLQQLIQERSRLFLADYSSDSIKHNAKWIEQNLRVKCVRSISLRKSLVGYDLSHNENRTAVLHSEKPILYITASGYDMFEVSQALVPVLLQRSKPQSVFMLEMILESSLPKLRSRGYNVARLLNQKATEARIAEEARKQQLEEEQQEMRSREAAWKDSQAANAAEAQQQALMPGVFPNSPDRQHPEGFRQTPAIDDEPIMSKPRGFLSGISKQFGFDKRLSSRNSNNTGGYQTIEAPQETAPPPYSEGNVQKSQTQIPHPETVTAPHQLQQNLVNAIQASRAHNSTSVASQPVVNEVKETASYCDAHPAQDISYIGEITNVRIFLCNTVAANGITATKFLAANASALKLFASILLDCADVFTLKRNTTHIYYDDAGSTIAFNKDKALFFNYRYFDNLHLPVAQQGNKADAIVYWCVVMAHELAHNLVADHSAQHSYYTEALVIQYFHRIASKIVGQHSSTSAAKAPQLLADPLRPRQQREERLLDID</sequence>
<evidence type="ECO:0000313" key="5">
    <source>
        <dbReference type="Proteomes" id="UP001590950"/>
    </source>
</evidence>
<organism evidence="4 5">
    <name type="scientific">Stereocaulon virgatum</name>
    <dbReference type="NCBI Taxonomy" id="373712"/>
    <lineage>
        <taxon>Eukaryota</taxon>
        <taxon>Fungi</taxon>
        <taxon>Dikarya</taxon>
        <taxon>Ascomycota</taxon>
        <taxon>Pezizomycotina</taxon>
        <taxon>Lecanoromycetes</taxon>
        <taxon>OSLEUM clade</taxon>
        <taxon>Lecanoromycetidae</taxon>
        <taxon>Lecanorales</taxon>
        <taxon>Lecanorineae</taxon>
        <taxon>Stereocaulaceae</taxon>
        <taxon>Stereocaulon</taxon>
    </lineage>
</organism>
<proteinExistence type="predicted"/>
<feature type="region of interest" description="Disordered" evidence="2">
    <location>
        <begin position="1498"/>
        <end position="1528"/>
    </location>
</feature>
<dbReference type="Pfam" id="PF12449">
    <property type="entry name" value="DUF3684"/>
    <property type="match status" value="1"/>
</dbReference>
<dbReference type="Pfam" id="PF25794">
    <property type="entry name" value="SACS"/>
    <property type="match status" value="1"/>
</dbReference>
<feature type="compositionally biased region" description="Polar residues" evidence="2">
    <location>
        <begin position="1498"/>
        <end position="1507"/>
    </location>
</feature>
<dbReference type="SUPFAM" id="SSF55874">
    <property type="entry name" value="ATPase domain of HSP90 chaperone/DNA topoisomerase II/histidine kinase"/>
    <property type="match status" value="1"/>
</dbReference>
<protein>
    <recommendedName>
        <fullName evidence="3">Sacsin/Nov domain-containing protein</fullName>
    </recommendedName>
</protein>
<gene>
    <name evidence="4" type="ORF">N7G274_008174</name>
</gene>
<evidence type="ECO:0000313" key="4">
    <source>
        <dbReference type="EMBL" id="KAL2039125.1"/>
    </source>
</evidence>
<reference evidence="4 5" key="1">
    <citation type="submission" date="2024-09" db="EMBL/GenBank/DDBJ databases">
        <title>Rethinking Asexuality: The Enigmatic Case of Functional Sexual Genes in Lepraria (Stereocaulaceae).</title>
        <authorList>
            <person name="Doellman M."/>
            <person name="Sun Y."/>
            <person name="Barcenas-Pena A."/>
            <person name="Lumbsch H.T."/>
            <person name="Grewe F."/>
        </authorList>
    </citation>
    <scope>NUCLEOTIDE SEQUENCE [LARGE SCALE GENOMIC DNA]</scope>
    <source>
        <strain evidence="4 5">Mercado 3170</strain>
    </source>
</reference>
<evidence type="ECO:0000256" key="1">
    <source>
        <dbReference type="SAM" id="Coils"/>
    </source>
</evidence>
<evidence type="ECO:0000256" key="2">
    <source>
        <dbReference type="SAM" id="MobiDB-lite"/>
    </source>
</evidence>
<dbReference type="EMBL" id="JBEFKJ010000027">
    <property type="protein sequence ID" value="KAL2039125.1"/>
    <property type="molecule type" value="Genomic_DNA"/>
</dbReference>
<dbReference type="Gene3D" id="3.30.565.10">
    <property type="entry name" value="Histidine kinase-like ATPase, C-terminal domain"/>
    <property type="match status" value="1"/>
</dbReference>
<dbReference type="NCBIfam" id="NF047352">
    <property type="entry name" value="P_loop_sacsin"/>
    <property type="match status" value="1"/>
</dbReference>
<name>A0ABR3ZZT5_9LECA</name>
<keyword evidence="1" id="KW-0175">Coiled coil</keyword>
<dbReference type="InterPro" id="IPR022155">
    <property type="entry name" value="DUF3684"/>
</dbReference>